<sequence>MVASSPADADVRPQQKYDVFLSFRGEDTRHKFTSHLHAALGRKKIYTYIDYRLERGDEIGPSLLTAIEQSKLSVIIFSKDYASSSWCLDEVVHILKCKQAYGQLVIPVFYDIDPSHVRRQQGTYADAFAILEERFEDNIEKVSKWRDALTTAANLSGVHSQNIRLESELVETIVKDILMKLNRNSSYVVKGLVGMESHIRQIELLLCINTQDVCYRTIGIWGMGGTGKTTLADAVFHRNSIEFDACLFLANVREKSEKHGPNHLRNKLLQPGKRRRLWHAEDAYQVLHNNTGTSTVKAIFLDVSKIREIQLSTATFKNMHDLKLLKFYVPQKVHEERKRQRTSGAEEKQLSSFPWLPGLKAVQSFLAKSRVWGSLKLLDVYYQVCNYDDKVFNEYCKVYVPGGLESLPEELRYLYWEGYPLKSLPSQYSPENLVELHLPHSQVKQLWNNVQNLGNLKYLNLSHSQHLTQVPDLSGSSNIERINLSGCTSLVEVPSYFQNLENLTYLDLQKCTNLKKIWELPCNLEELKLCGTAIEEISPSIWSHEKLRTLNLNGCRFLKNLPSSSSSNAGKLESLLLNNCSVLESVPDSIYNSYCLEALCLSGCEKLKRLPPLSVGRLCCLRRLYLDGCRVLESIPDSLLSLSTLNSINLSETMIESIPSGIINASELRYLCLTNCKKLKVIPELPWQLGNLLADGCTSLKSVASSRSALMEQPWVPYEVRMPDNSILFRYAGYLIYTNCLELDESTRSNIMGDAQLKIMRIASSSSIYVDYGSFLAICPGNEIPRWFGYDYDYEWEGCELNNIQFPPDWFPKTKTTGKGPMKEIGLNFVVSAVVVANSEYTLPSNCSFLSFQLICDCNFKTNNDGKGHTRVRYTSPGFMGRVRDWTHWRGYNHFTFEEDHVVTFFESELFLCEENSITQASFHVFNIDEDRDIMTMKLIRLMHIWASVRCGIAEPSGVPAPMGQKTTYSDVFFEKAFMTLFARKMKKFAAPVKSKTEIEEKKWWEYDYESFVDVSKRVMHGRSRLQQQ</sequence>
<dbReference type="Gene3D" id="3.40.50.10140">
    <property type="entry name" value="Toll/interleukin-1 receptor homology (TIR) domain"/>
    <property type="match status" value="1"/>
</dbReference>
<dbReference type="Pfam" id="PF07725">
    <property type="entry name" value="LRR_3"/>
    <property type="match status" value="1"/>
</dbReference>
<name>A0AAW1Y6X8_RUBAR</name>
<feature type="domain" description="TIR" evidence="4">
    <location>
        <begin position="15"/>
        <end position="181"/>
    </location>
</feature>
<dbReference type="InterPro" id="IPR000157">
    <property type="entry name" value="TIR_dom"/>
</dbReference>
<dbReference type="SUPFAM" id="SSF52200">
    <property type="entry name" value="Toll/Interleukin receptor TIR domain"/>
    <property type="match status" value="1"/>
</dbReference>
<gene>
    <name evidence="5" type="ORF">M0R45_010391</name>
</gene>
<dbReference type="Gene3D" id="3.40.50.300">
    <property type="entry name" value="P-loop containing nucleotide triphosphate hydrolases"/>
    <property type="match status" value="1"/>
</dbReference>
<dbReference type="SMART" id="SM00255">
    <property type="entry name" value="TIR"/>
    <property type="match status" value="1"/>
</dbReference>
<dbReference type="FunFam" id="3.40.50.10140:FF:000007">
    <property type="entry name" value="Disease resistance protein (TIR-NBS-LRR class)"/>
    <property type="match status" value="1"/>
</dbReference>
<dbReference type="GO" id="GO:0007165">
    <property type="term" value="P:signal transduction"/>
    <property type="evidence" value="ECO:0007669"/>
    <property type="project" value="InterPro"/>
</dbReference>
<dbReference type="PANTHER" id="PTHR11017:SF574">
    <property type="entry name" value="ADP-RIBOSYL CYCLASE_CYCLIC ADP-RIBOSE HYDROLASE"/>
    <property type="match status" value="1"/>
</dbReference>
<keyword evidence="2" id="KW-0677">Repeat</keyword>
<keyword evidence="1" id="KW-0433">Leucine-rich repeat</keyword>
<accession>A0AAW1Y6X8</accession>
<keyword evidence="3" id="KW-0520">NAD</keyword>
<keyword evidence="6" id="KW-1185">Reference proteome</keyword>
<protein>
    <recommendedName>
        <fullName evidence="4">TIR domain-containing protein</fullName>
    </recommendedName>
</protein>
<dbReference type="EMBL" id="JBEDUW010000002">
    <property type="protein sequence ID" value="KAK9944843.1"/>
    <property type="molecule type" value="Genomic_DNA"/>
</dbReference>
<evidence type="ECO:0000256" key="3">
    <source>
        <dbReference type="ARBA" id="ARBA00023027"/>
    </source>
</evidence>
<comment type="caution">
    <text evidence="5">The sequence shown here is derived from an EMBL/GenBank/DDBJ whole genome shotgun (WGS) entry which is preliminary data.</text>
</comment>
<evidence type="ECO:0000313" key="6">
    <source>
        <dbReference type="Proteomes" id="UP001457282"/>
    </source>
</evidence>
<evidence type="ECO:0000259" key="4">
    <source>
        <dbReference type="PROSITE" id="PS50104"/>
    </source>
</evidence>
<evidence type="ECO:0000256" key="2">
    <source>
        <dbReference type="ARBA" id="ARBA00022737"/>
    </source>
</evidence>
<dbReference type="SUPFAM" id="SSF52058">
    <property type="entry name" value="L domain-like"/>
    <property type="match status" value="1"/>
</dbReference>
<dbReference type="PROSITE" id="PS50104">
    <property type="entry name" value="TIR"/>
    <property type="match status" value="1"/>
</dbReference>
<organism evidence="5 6">
    <name type="scientific">Rubus argutus</name>
    <name type="common">Southern blackberry</name>
    <dbReference type="NCBI Taxonomy" id="59490"/>
    <lineage>
        <taxon>Eukaryota</taxon>
        <taxon>Viridiplantae</taxon>
        <taxon>Streptophyta</taxon>
        <taxon>Embryophyta</taxon>
        <taxon>Tracheophyta</taxon>
        <taxon>Spermatophyta</taxon>
        <taxon>Magnoliopsida</taxon>
        <taxon>eudicotyledons</taxon>
        <taxon>Gunneridae</taxon>
        <taxon>Pentapetalae</taxon>
        <taxon>rosids</taxon>
        <taxon>fabids</taxon>
        <taxon>Rosales</taxon>
        <taxon>Rosaceae</taxon>
        <taxon>Rosoideae</taxon>
        <taxon>Rosoideae incertae sedis</taxon>
        <taxon>Rubus</taxon>
    </lineage>
</organism>
<evidence type="ECO:0000256" key="1">
    <source>
        <dbReference type="ARBA" id="ARBA00022614"/>
    </source>
</evidence>
<dbReference type="SUPFAM" id="SSF52540">
    <property type="entry name" value="P-loop containing nucleoside triphosphate hydrolases"/>
    <property type="match status" value="1"/>
</dbReference>
<dbReference type="GO" id="GO:0006952">
    <property type="term" value="P:defense response"/>
    <property type="evidence" value="ECO:0007669"/>
    <property type="project" value="InterPro"/>
</dbReference>
<dbReference type="Proteomes" id="UP001457282">
    <property type="component" value="Unassembled WGS sequence"/>
</dbReference>
<dbReference type="InterPro" id="IPR035897">
    <property type="entry name" value="Toll_tir_struct_dom_sf"/>
</dbReference>
<dbReference type="InterPro" id="IPR011713">
    <property type="entry name" value="Leu-rich_rpt_3"/>
</dbReference>
<reference evidence="5 6" key="1">
    <citation type="journal article" date="2023" name="G3 (Bethesda)">
        <title>A chromosome-length genome assembly and annotation of blackberry (Rubus argutus, cv. 'Hillquist').</title>
        <authorList>
            <person name="Bruna T."/>
            <person name="Aryal R."/>
            <person name="Dudchenko O."/>
            <person name="Sargent D.J."/>
            <person name="Mead D."/>
            <person name="Buti M."/>
            <person name="Cavallini A."/>
            <person name="Hytonen T."/>
            <person name="Andres J."/>
            <person name="Pham M."/>
            <person name="Weisz D."/>
            <person name="Mascagni F."/>
            <person name="Usai G."/>
            <person name="Natali L."/>
            <person name="Bassil N."/>
            <person name="Fernandez G.E."/>
            <person name="Lomsadze A."/>
            <person name="Armour M."/>
            <person name="Olukolu B."/>
            <person name="Poorten T."/>
            <person name="Britton C."/>
            <person name="Davik J."/>
            <person name="Ashrafi H."/>
            <person name="Aiden E.L."/>
            <person name="Borodovsky M."/>
            <person name="Worthington M."/>
        </authorList>
    </citation>
    <scope>NUCLEOTIDE SEQUENCE [LARGE SCALE GENOMIC DNA]</scope>
    <source>
        <strain evidence="5">PI 553951</strain>
    </source>
</reference>
<dbReference type="PANTHER" id="PTHR11017">
    <property type="entry name" value="LEUCINE-RICH REPEAT-CONTAINING PROTEIN"/>
    <property type="match status" value="1"/>
</dbReference>
<dbReference type="Gene3D" id="3.80.10.10">
    <property type="entry name" value="Ribonuclease Inhibitor"/>
    <property type="match status" value="2"/>
</dbReference>
<dbReference type="AlphaFoldDB" id="A0AAW1Y6X8"/>
<proteinExistence type="predicted"/>
<dbReference type="InterPro" id="IPR044974">
    <property type="entry name" value="Disease_R_plants"/>
</dbReference>
<dbReference type="PRINTS" id="PR00364">
    <property type="entry name" value="DISEASERSIST"/>
</dbReference>
<evidence type="ECO:0000313" key="5">
    <source>
        <dbReference type="EMBL" id="KAK9944843.1"/>
    </source>
</evidence>
<dbReference type="InterPro" id="IPR027417">
    <property type="entry name" value="P-loop_NTPase"/>
</dbReference>
<dbReference type="Pfam" id="PF01582">
    <property type="entry name" value="TIR"/>
    <property type="match status" value="1"/>
</dbReference>
<dbReference type="InterPro" id="IPR032675">
    <property type="entry name" value="LRR_dom_sf"/>
</dbReference>